<protein>
    <submittedName>
        <fullName evidence="2">Uncharacterized protein</fullName>
    </submittedName>
</protein>
<sequence>MHSEFTLLTSLILASISAALPTTFNLSDPSTGPIPSESDYYSSYRGKAAPFPANYTSPIPATQMGPPGPDDLLFQNLLSAEWAVFSFYQQAVEALNATSFTSLGLPNTTYERIQEIRDNEAGHLRIFQDSISPTSLKPGSCRYDFGWEGAAEFLEVQIGIEVVSMAFATGLVQQATLNVTKGALMGIGEAEARHATWALMAVWATDPFAGPIETSFPYANQILDSTNRFIVAGSCPGANPGFPSPSQHLPLLRVTGEVTAGGTVTFGYERGSDGAEAPKFEEGKDYYAVFFHGVDIISLPFDVAMNRTVFPSNLELKGVVLVVIADEMDAPTEESVVAGPAYILEQPAILASKAL</sequence>
<reference evidence="2" key="1">
    <citation type="submission" date="2020-10" db="EMBL/GenBank/DDBJ databases">
        <title>Genome Sequence of Monilinia vaccinii-corymbosi Sheds Light on Mummy Berry Disease Infection of Blueberry and Mating Type.</title>
        <authorList>
            <person name="Yow A.G."/>
            <person name="Zhang Y."/>
            <person name="Bansal K."/>
            <person name="Eacker S.M."/>
            <person name="Sullivan S."/>
            <person name="Liachko I."/>
            <person name="Cubeta M.A."/>
            <person name="Rollins J.A."/>
            <person name="Ashrafi H."/>
        </authorList>
    </citation>
    <scope>NUCLEOTIDE SEQUENCE</scope>
    <source>
        <strain evidence="2">RL-1</strain>
    </source>
</reference>
<dbReference type="EMBL" id="CP063406">
    <property type="protein sequence ID" value="QSZ31883.1"/>
    <property type="molecule type" value="Genomic_DNA"/>
</dbReference>
<keyword evidence="3" id="KW-1185">Reference proteome</keyword>
<keyword evidence="1" id="KW-0732">Signal</keyword>
<feature type="signal peptide" evidence="1">
    <location>
        <begin position="1"/>
        <end position="19"/>
    </location>
</feature>
<evidence type="ECO:0000313" key="3">
    <source>
        <dbReference type="Proteomes" id="UP000672032"/>
    </source>
</evidence>
<organism evidence="2 3">
    <name type="scientific">Monilinia vaccinii-corymbosi</name>
    <dbReference type="NCBI Taxonomy" id="61207"/>
    <lineage>
        <taxon>Eukaryota</taxon>
        <taxon>Fungi</taxon>
        <taxon>Dikarya</taxon>
        <taxon>Ascomycota</taxon>
        <taxon>Pezizomycotina</taxon>
        <taxon>Leotiomycetes</taxon>
        <taxon>Helotiales</taxon>
        <taxon>Sclerotiniaceae</taxon>
        <taxon>Monilinia</taxon>
    </lineage>
</organism>
<accession>A0A8A3P226</accession>
<gene>
    <name evidence="2" type="ORF">DSL72_001452</name>
</gene>
<proteinExistence type="predicted"/>
<dbReference type="Pfam" id="PF13668">
    <property type="entry name" value="Ferritin_2"/>
    <property type="match status" value="1"/>
</dbReference>
<evidence type="ECO:0000256" key="1">
    <source>
        <dbReference type="SAM" id="SignalP"/>
    </source>
</evidence>
<dbReference type="OrthoDB" id="1001765at2759"/>
<evidence type="ECO:0000313" key="2">
    <source>
        <dbReference type="EMBL" id="QSZ31883.1"/>
    </source>
</evidence>
<dbReference type="Proteomes" id="UP000672032">
    <property type="component" value="Chromosome 2"/>
</dbReference>
<feature type="chain" id="PRO_5032788029" evidence="1">
    <location>
        <begin position="20"/>
        <end position="355"/>
    </location>
</feature>
<name>A0A8A3P226_9HELO</name>
<dbReference type="AlphaFoldDB" id="A0A8A3P226"/>